<dbReference type="Pfam" id="PF06262">
    <property type="entry name" value="Zincin_1"/>
    <property type="match status" value="1"/>
</dbReference>
<dbReference type="SUPFAM" id="SSF55486">
    <property type="entry name" value="Metalloproteases ('zincins'), catalytic domain"/>
    <property type="match status" value="1"/>
</dbReference>
<dbReference type="CDD" id="cd12952">
    <property type="entry name" value="MMP_ACEL2062"/>
    <property type="match status" value="1"/>
</dbReference>
<organism evidence="1">
    <name type="scientific">marine metagenome</name>
    <dbReference type="NCBI Taxonomy" id="408172"/>
    <lineage>
        <taxon>unclassified sequences</taxon>
        <taxon>metagenomes</taxon>
        <taxon>ecological metagenomes</taxon>
    </lineage>
</organism>
<dbReference type="InterPro" id="IPR038555">
    <property type="entry name" value="Zincin_1_sf"/>
</dbReference>
<dbReference type="AlphaFoldDB" id="A0A382UIR8"/>
<name>A0A382UIR8_9ZZZZ</name>
<reference evidence="1" key="1">
    <citation type="submission" date="2018-05" db="EMBL/GenBank/DDBJ databases">
        <authorList>
            <person name="Lanie J.A."/>
            <person name="Ng W.-L."/>
            <person name="Kazmierczak K.M."/>
            <person name="Andrzejewski T.M."/>
            <person name="Davidsen T.M."/>
            <person name="Wayne K.J."/>
            <person name="Tettelin H."/>
            <person name="Glass J.I."/>
            <person name="Rusch D."/>
            <person name="Podicherti R."/>
            <person name="Tsui H.-C.T."/>
            <person name="Winkler M.E."/>
        </authorList>
    </citation>
    <scope>NUCLEOTIDE SEQUENCE</scope>
</reference>
<evidence type="ECO:0008006" key="2">
    <source>
        <dbReference type="Google" id="ProtNLM"/>
    </source>
</evidence>
<evidence type="ECO:0000313" key="1">
    <source>
        <dbReference type="EMBL" id="SVD33735.1"/>
    </source>
</evidence>
<gene>
    <name evidence="1" type="ORF">METZ01_LOCUS386589</name>
</gene>
<sequence length="101" mass="11446">MNIIVDSFPDEDQLFSVGLQPGDTLFGLYQGVPLPLRGGNYSLVLPDVITIYKDVIEAECGSDLEVREQVRKTVIHELGHYFGFNDDELYALEKGWNQARR</sequence>
<dbReference type="InterPro" id="IPR010428">
    <property type="entry name" value="Zincin_1"/>
</dbReference>
<accession>A0A382UIR8</accession>
<dbReference type="Gene3D" id="3.30.2010.20">
    <property type="match status" value="1"/>
</dbReference>
<protein>
    <recommendedName>
        <fullName evidence="2">Metallopeptidase family protein</fullName>
    </recommendedName>
</protein>
<dbReference type="EMBL" id="UINC01144306">
    <property type="protein sequence ID" value="SVD33735.1"/>
    <property type="molecule type" value="Genomic_DNA"/>
</dbReference>
<proteinExistence type="predicted"/>